<dbReference type="RefSeq" id="WP_176079021.1">
    <property type="nucleotide sequence ID" value="NZ_FNKX01000003.1"/>
</dbReference>
<evidence type="ECO:0000313" key="3">
    <source>
        <dbReference type="Proteomes" id="UP000199365"/>
    </source>
</evidence>
<reference evidence="3" key="1">
    <citation type="submission" date="2016-10" db="EMBL/GenBank/DDBJ databases">
        <authorList>
            <person name="Varghese N."/>
            <person name="Submissions S."/>
        </authorList>
    </citation>
    <scope>NUCLEOTIDE SEQUENCE [LARGE SCALE GENOMIC DNA]</scope>
    <source>
        <strain evidence="3">DUS833</strain>
    </source>
</reference>
<feature type="domain" description="DUF6900" evidence="1">
    <location>
        <begin position="14"/>
        <end position="57"/>
    </location>
</feature>
<gene>
    <name evidence="2" type="ORF">SAMN05445850_7126</name>
</gene>
<keyword evidence="3" id="KW-1185">Reference proteome</keyword>
<dbReference type="Pfam" id="PF21841">
    <property type="entry name" value="DUF6900"/>
    <property type="match status" value="1"/>
</dbReference>
<evidence type="ECO:0000313" key="2">
    <source>
        <dbReference type="EMBL" id="SDR60092.1"/>
    </source>
</evidence>
<dbReference type="AlphaFoldDB" id="A0A1H1KDE7"/>
<dbReference type="Proteomes" id="UP000199365">
    <property type="component" value="Unassembled WGS sequence"/>
</dbReference>
<evidence type="ECO:0000259" key="1">
    <source>
        <dbReference type="Pfam" id="PF21841"/>
    </source>
</evidence>
<name>A0A1H1KDE7_9BURK</name>
<protein>
    <recommendedName>
        <fullName evidence="1">DUF6900 domain-containing protein</fullName>
    </recommendedName>
</protein>
<proteinExistence type="predicted"/>
<accession>A0A1H1KDE7</accession>
<dbReference type="InterPro" id="IPR054195">
    <property type="entry name" value="DUF6900"/>
</dbReference>
<dbReference type="EMBL" id="FNKX01000003">
    <property type="protein sequence ID" value="SDR60092.1"/>
    <property type="molecule type" value="Genomic_DNA"/>
</dbReference>
<organism evidence="2 3">
    <name type="scientific">Paraburkholderia tuberum</name>
    <dbReference type="NCBI Taxonomy" id="157910"/>
    <lineage>
        <taxon>Bacteria</taxon>
        <taxon>Pseudomonadati</taxon>
        <taxon>Pseudomonadota</taxon>
        <taxon>Betaproteobacteria</taxon>
        <taxon>Burkholderiales</taxon>
        <taxon>Burkholderiaceae</taxon>
        <taxon>Paraburkholderia</taxon>
    </lineage>
</organism>
<sequence>MVERVGNEVHWDPLIAIASEELGINYLTESGKVTTDIRLVRISSLAKALERAYDFGLLMGHSVSRAEHVKTKRSKLTCRAEQDWVRAAANDILSTYLS</sequence>